<evidence type="ECO:0000313" key="1">
    <source>
        <dbReference type="EMBL" id="MBA5244535.1"/>
    </source>
</evidence>
<proteinExistence type="predicted"/>
<protein>
    <recommendedName>
        <fullName evidence="3">DAGKc domain-containing protein</fullName>
    </recommendedName>
</protein>
<dbReference type="RefSeq" id="WP_181889148.1">
    <property type="nucleotide sequence ID" value="NZ_CP170998.1"/>
</dbReference>
<dbReference type="Proteomes" id="UP000523682">
    <property type="component" value="Unassembled WGS sequence"/>
</dbReference>
<comment type="caution">
    <text evidence="1">The sequence shown here is derived from an EMBL/GenBank/DDBJ whole genome shotgun (WGS) entry which is preliminary data.</text>
</comment>
<keyword evidence="2" id="KW-1185">Reference proteome</keyword>
<dbReference type="EMBL" id="JACDTZ010000001">
    <property type="protein sequence ID" value="MBA5244535.1"/>
    <property type="molecule type" value="Genomic_DNA"/>
</dbReference>
<evidence type="ECO:0008006" key="3">
    <source>
        <dbReference type="Google" id="ProtNLM"/>
    </source>
</evidence>
<dbReference type="AlphaFoldDB" id="A0A7W2I408"/>
<organism evidence="1 2">
    <name type="scientific">Corynebacterium haemomassiliense</name>
    <dbReference type="NCBI Taxonomy" id="2754726"/>
    <lineage>
        <taxon>Bacteria</taxon>
        <taxon>Bacillati</taxon>
        <taxon>Actinomycetota</taxon>
        <taxon>Actinomycetes</taxon>
        <taxon>Mycobacteriales</taxon>
        <taxon>Corynebacteriaceae</taxon>
        <taxon>Corynebacterium</taxon>
    </lineage>
</organism>
<name>A0A7W2I408_9CORY</name>
<sequence length="264" mass="28454">MRLIHCACGDAPVIPGAQRFDLPQHPSQRDLKFLVDIAREVMPEDPTPSLDEIQASPNVSHLGEPSFAPQQPSEPVRVVVSGDDRALGLVLTRLMRADVMWVEVGYVPVDRQSPAAVMWGAGDAALAVEGAVRPMPCIRTDFGEVVAGSAELFTGDGSAPYVGEVVVDSDVLVGGGEYGARLVPTVDAPGLVAVPFVSPLVPTRRFLRRQPVRRTDASRVLAGRALQSGGEEIAVLIDGIRRPRPVTRVTFYRHLRDIQSVREG</sequence>
<evidence type="ECO:0000313" key="2">
    <source>
        <dbReference type="Proteomes" id="UP000523682"/>
    </source>
</evidence>
<reference evidence="1 2" key="1">
    <citation type="submission" date="2020-07" db="EMBL/GenBank/DDBJ databases">
        <title>Draft genome and description of Corynebacterium haemomassiliense strain Marseile-Q3615 sp. nov.</title>
        <authorList>
            <person name="Boxberger M."/>
            <person name="La Scola B."/>
        </authorList>
    </citation>
    <scope>NUCLEOTIDE SEQUENCE [LARGE SCALE GENOMIC DNA]</scope>
    <source>
        <strain evidence="1 2">Marseille-Q3615</strain>
    </source>
</reference>
<gene>
    <name evidence="1" type="ORF">H0193_06895</name>
</gene>
<accession>A0A7W2I408</accession>